<feature type="domain" description="BEN" evidence="8">
    <location>
        <begin position="224"/>
        <end position="320"/>
    </location>
</feature>
<dbReference type="PROSITE" id="PS51457">
    <property type="entry name" value="BEN"/>
    <property type="match status" value="1"/>
</dbReference>
<keyword evidence="4" id="KW-0804">Transcription</keyword>
<evidence type="ECO:0000256" key="6">
    <source>
        <dbReference type="SAM" id="Coils"/>
    </source>
</evidence>
<comment type="caution">
    <text evidence="9">The sequence shown here is derived from an EMBL/GenBank/DDBJ whole genome shotgun (WGS) entry which is preliminary data.</text>
</comment>
<evidence type="ECO:0000313" key="9">
    <source>
        <dbReference type="EMBL" id="KAG7312128.1"/>
    </source>
</evidence>
<keyword evidence="2" id="KW-0678">Repressor</keyword>
<evidence type="ECO:0000256" key="7">
    <source>
        <dbReference type="SAM" id="MobiDB-lite"/>
    </source>
</evidence>
<dbReference type="SMART" id="SM01025">
    <property type="entry name" value="BEN"/>
    <property type="match status" value="1"/>
</dbReference>
<comment type="subcellular location">
    <subcellularLocation>
        <location evidence="1">Nucleus</location>
    </subcellularLocation>
</comment>
<organism evidence="9 10">
    <name type="scientific">Plutella xylostella</name>
    <name type="common">Diamondback moth</name>
    <name type="synonym">Plutella maculipennis</name>
    <dbReference type="NCBI Taxonomy" id="51655"/>
    <lineage>
        <taxon>Eukaryota</taxon>
        <taxon>Metazoa</taxon>
        <taxon>Ecdysozoa</taxon>
        <taxon>Arthropoda</taxon>
        <taxon>Hexapoda</taxon>
        <taxon>Insecta</taxon>
        <taxon>Pterygota</taxon>
        <taxon>Neoptera</taxon>
        <taxon>Endopterygota</taxon>
        <taxon>Lepidoptera</taxon>
        <taxon>Glossata</taxon>
        <taxon>Ditrysia</taxon>
        <taxon>Yponomeutoidea</taxon>
        <taxon>Plutellidae</taxon>
        <taxon>Plutella</taxon>
    </lineage>
</organism>
<evidence type="ECO:0000256" key="5">
    <source>
        <dbReference type="ARBA" id="ARBA00023242"/>
    </source>
</evidence>
<reference evidence="9 10" key="1">
    <citation type="submission" date="2021-06" db="EMBL/GenBank/DDBJ databases">
        <title>A haploid diamondback moth (Plutella xylostella L.) genome assembly resolves 31 chromosomes and identifies a diamide resistance mutation.</title>
        <authorList>
            <person name="Ward C.M."/>
            <person name="Perry K.D."/>
            <person name="Baker G."/>
            <person name="Powis K."/>
            <person name="Heckel D.G."/>
            <person name="Baxter S.W."/>
        </authorList>
    </citation>
    <scope>NUCLEOTIDE SEQUENCE [LARGE SCALE GENOMIC DNA]</scope>
    <source>
        <strain evidence="9 10">LV</strain>
        <tissue evidence="9">Single pupa</tissue>
    </source>
</reference>
<proteinExistence type="predicted"/>
<dbReference type="PANTHER" id="PTHR35346:SF1">
    <property type="entry name" value="BEN DOMAIN-CONTAINING PROTEIN 6"/>
    <property type="match status" value="1"/>
</dbReference>
<evidence type="ECO:0000256" key="4">
    <source>
        <dbReference type="ARBA" id="ARBA00023163"/>
    </source>
</evidence>
<dbReference type="PANTHER" id="PTHR35346">
    <property type="entry name" value="BEN DOMAIN-CONTAINING PROTEIN 6"/>
    <property type="match status" value="1"/>
</dbReference>
<accession>A0ABQ7R496</accession>
<dbReference type="Gene3D" id="1.10.10.2590">
    <property type="entry name" value="BEN domain"/>
    <property type="match status" value="1"/>
</dbReference>
<evidence type="ECO:0000256" key="1">
    <source>
        <dbReference type="ARBA" id="ARBA00004123"/>
    </source>
</evidence>
<dbReference type="InterPro" id="IPR018379">
    <property type="entry name" value="BEN_domain"/>
</dbReference>
<keyword evidence="10" id="KW-1185">Reference proteome</keyword>
<evidence type="ECO:0000256" key="2">
    <source>
        <dbReference type="ARBA" id="ARBA00022491"/>
    </source>
</evidence>
<feature type="region of interest" description="Disordered" evidence="7">
    <location>
        <begin position="1"/>
        <end position="20"/>
    </location>
</feature>
<protein>
    <recommendedName>
        <fullName evidence="8">BEN domain-containing protein</fullName>
    </recommendedName>
</protein>
<evidence type="ECO:0000313" key="10">
    <source>
        <dbReference type="Proteomes" id="UP000823941"/>
    </source>
</evidence>
<keyword evidence="6" id="KW-0175">Coiled coil</keyword>
<feature type="coiled-coil region" evidence="6">
    <location>
        <begin position="35"/>
        <end position="72"/>
    </location>
</feature>
<dbReference type="Pfam" id="PF10523">
    <property type="entry name" value="BEN"/>
    <property type="match status" value="1"/>
</dbReference>
<evidence type="ECO:0000259" key="8">
    <source>
        <dbReference type="PROSITE" id="PS51457"/>
    </source>
</evidence>
<evidence type="ECO:0000256" key="3">
    <source>
        <dbReference type="ARBA" id="ARBA00023015"/>
    </source>
</evidence>
<keyword evidence="3" id="KW-0805">Transcription regulation</keyword>
<name>A0ABQ7R496_PLUXY</name>
<dbReference type="EMBL" id="JAHIBW010000003">
    <property type="protein sequence ID" value="KAG7312128.1"/>
    <property type="molecule type" value="Genomic_DNA"/>
</dbReference>
<gene>
    <name evidence="9" type="ORF">JYU34_001586</name>
</gene>
<dbReference type="InterPro" id="IPR037496">
    <property type="entry name" value="BEND6-like"/>
</dbReference>
<sequence>MSDIENIIVPPHAAEPGPVAEERAIREVPVSRDELRRVQKEMAQYKDMIKHLKELVIDLKDTIREMHEAMNENRPSFSTDSGNVSSEKRRKAAALAAAAEGECVVKEIAVGDETLTPEEPADTTLVPTEEERPIKQLLYGIIRRNPNKVRKNYDKENSNMTQSIHEIVVNGSSAKDKKPETPKRAALKPVNAVAVWAEDYLHKKKKAIFKAGQEQMSAKVIPIGSGITTVPRDVYTKINWSSYTIATRKLLMAVFSRKILATHSLTGKASPAFANKPAKLCLDPMKVADIIMTVAEKCKVRDSFVRNAITTKCADENKMMRMRLKRNKTA</sequence>
<keyword evidence="5" id="KW-0539">Nucleus</keyword>
<dbReference type="Proteomes" id="UP000823941">
    <property type="component" value="Chromosome 3"/>
</dbReference>